<dbReference type="AlphaFoldDB" id="A0A835CB12"/>
<comment type="caution">
    <text evidence="1">The sequence shown here is derived from an EMBL/GenBank/DDBJ whole genome shotgun (WGS) entry which is preliminary data.</text>
</comment>
<sequence length="103" mass="11141">MPQLIHCPPQIIHRRRYLIHAIPHRHALPLPAAAACLPRLYGLEVVGELGGVSQANLQGGVGEVLGSDIVGVELSWRLDLRSVSEGVTCFSFSKLVLEKSHTG</sequence>
<gene>
    <name evidence="1" type="ORF">G2W53_011690</name>
</gene>
<reference evidence="1" key="1">
    <citation type="submission" date="2020-09" db="EMBL/GenBank/DDBJ databases">
        <title>Genome-Enabled Discovery of Anthraquinone Biosynthesis in Senna tora.</title>
        <authorList>
            <person name="Kang S.-H."/>
            <person name="Pandey R.P."/>
            <person name="Lee C.-M."/>
            <person name="Sim J.-S."/>
            <person name="Jeong J.-T."/>
            <person name="Choi B.-S."/>
            <person name="Jung M."/>
            <person name="Ginzburg D."/>
            <person name="Zhao K."/>
            <person name="Won S.Y."/>
            <person name="Oh T.-J."/>
            <person name="Yu Y."/>
            <person name="Kim N.-H."/>
            <person name="Lee O.R."/>
            <person name="Lee T.-H."/>
            <person name="Bashyal P."/>
            <person name="Kim T.-S."/>
            <person name="Lee W.-H."/>
            <person name="Kawkins C."/>
            <person name="Kim C.-K."/>
            <person name="Kim J.S."/>
            <person name="Ahn B.O."/>
            <person name="Rhee S.Y."/>
            <person name="Sohng J.K."/>
        </authorList>
    </citation>
    <scope>NUCLEOTIDE SEQUENCE</scope>
    <source>
        <tissue evidence="1">Leaf</tissue>
    </source>
</reference>
<keyword evidence="2" id="KW-1185">Reference proteome</keyword>
<evidence type="ECO:0000313" key="2">
    <source>
        <dbReference type="Proteomes" id="UP000634136"/>
    </source>
</evidence>
<accession>A0A835CB12</accession>
<proteinExistence type="predicted"/>
<dbReference type="Proteomes" id="UP000634136">
    <property type="component" value="Unassembled WGS sequence"/>
</dbReference>
<name>A0A835CB12_9FABA</name>
<evidence type="ECO:0000313" key="1">
    <source>
        <dbReference type="EMBL" id="KAF7836831.1"/>
    </source>
</evidence>
<dbReference type="EMBL" id="JAAIUW010000004">
    <property type="protein sequence ID" value="KAF7836831.1"/>
    <property type="molecule type" value="Genomic_DNA"/>
</dbReference>
<organism evidence="1 2">
    <name type="scientific">Senna tora</name>
    <dbReference type="NCBI Taxonomy" id="362788"/>
    <lineage>
        <taxon>Eukaryota</taxon>
        <taxon>Viridiplantae</taxon>
        <taxon>Streptophyta</taxon>
        <taxon>Embryophyta</taxon>
        <taxon>Tracheophyta</taxon>
        <taxon>Spermatophyta</taxon>
        <taxon>Magnoliopsida</taxon>
        <taxon>eudicotyledons</taxon>
        <taxon>Gunneridae</taxon>
        <taxon>Pentapetalae</taxon>
        <taxon>rosids</taxon>
        <taxon>fabids</taxon>
        <taxon>Fabales</taxon>
        <taxon>Fabaceae</taxon>
        <taxon>Caesalpinioideae</taxon>
        <taxon>Cassia clade</taxon>
        <taxon>Senna</taxon>
    </lineage>
</organism>
<protein>
    <submittedName>
        <fullName evidence="1">Uncharacterized protein</fullName>
    </submittedName>
</protein>